<name>A0A0A8ZQB7_ARUDO</name>
<reference evidence="1" key="1">
    <citation type="submission" date="2014-09" db="EMBL/GenBank/DDBJ databases">
        <authorList>
            <person name="Magalhaes I.L.F."/>
            <person name="Oliveira U."/>
            <person name="Santos F.R."/>
            <person name="Vidigal T.H.D.A."/>
            <person name="Brescovit A.D."/>
            <person name="Santos A.J."/>
        </authorList>
    </citation>
    <scope>NUCLEOTIDE SEQUENCE</scope>
    <source>
        <tissue evidence="1">Shoot tissue taken approximately 20 cm above the soil surface</tissue>
    </source>
</reference>
<sequence>MAASLVIANTISFYNCIAVAVHCLHMVWSPFQVSTIVDLKSRNHQIRAFLMENSLDFTFIFPTVFCVS</sequence>
<protein>
    <submittedName>
        <fullName evidence="1">Uncharacterized protein</fullName>
    </submittedName>
</protein>
<organism evidence="1">
    <name type="scientific">Arundo donax</name>
    <name type="common">Giant reed</name>
    <name type="synonym">Donax arundinaceus</name>
    <dbReference type="NCBI Taxonomy" id="35708"/>
    <lineage>
        <taxon>Eukaryota</taxon>
        <taxon>Viridiplantae</taxon>
        <taxon>Streptophyta</taxon>
        <taxon>Embryophyta</taxon>
        <taxon>Tracheophyta</taxon>
        <taxon>Spermatophyta</taxon>
        <taxon>Magnoliopsida</taxon>
        <taxon>Liliopsida</taxon>
        <taxon>Poales</taxon>
        <taxon>Poaceae</taxon>
        <taxon>PACMAD clade</taxon>
        <taxon>Arundinoideae</taxon>
        <taxon>Arundineae</taxon>
        <taxon>Arundo</taxon>
    </lineage>
</organism>
<dbReference type="EMBL" id="GBRH01256316">
    <property type="protein sequence ID" value="JAD41579.1"/>
    <property type="molecule type" value="Transcribed_RNA"/>
</dbReference>
<proteinExistence type="predicted"/>
<accession>A0A0A8ZQB7</accession>
<reference evidence="1" key="2">
    <citation type="journal article" date="2015" name="Data Brief">
        <title>Shoot transcriptome of the giant reed, Arundo donax.</title>
        <authorList>
            <person name="Barrero R.A."/>
            <person name="Guerrero F.D."/>
            <person name="Moolhuijzen P."/>
            <person name="Goolsby J.A."/>
            <person name="Tidwell J."/>
            <person name="Bellgard S.E."/>
            <person name="Bellgard M.I."/>
        </authorList>
    </citation>
    <scope>NUCLEOTIDE SEQUENCE</scope>
    <source>
        <tissue evidence="1">Shoot tissue taken approximately 20 cm above the soil surface</tissue>
    </source>
</reference>
<evidence type="ECO:0000313" key="1">
    <source>
        <dbReference type="EMBL" id="JAD41579.1"/>
    </source>
</evidence>
<dbReference type="AlphaFoldDB" id="A0A0A8ZQB7"/>